<feature type="compositionally biased region" description="Basic and acidic residues" evidence="1">
    <location>
        <begin position="66"/>
        <end position="80"/>
    </location>
</feature>
<comment type="caution">
    <text evidence="2">The sequence shown here is derived from an EMBL/GenBank/DDBJ whole genome shotgun (WGS) entry which is preliminary data.</text>
</comment>
<evidence type="ECO:0000313" key="3">
    <source>
        <dbReference type="Proteomes" id="UP001157974"/>
    </source>
</evidence>
<protein>
    <submittedName>
        <fullName evidence="2">Uncharacterized protein</fullName>
    </submittedName>
</protein>
<gene>
    <name evidence="2" type="ORF">NDN08_005403</name>
</gene>
<feature type="region of interest" description="Disordered" evidence="1">
    <location>
        <begin position="118"/>
        <end position="143"/>
    </location>
</feature>
<accession>A0AAV8V3S7</accession>
<evidence type="ECO:0000256" key="1">
    <source>
        <dbReference type="SAM" id="MobiDB-lite"/>
    </source>
</evidence>
<dbReference type="Proteomes" id="UP001157974">
    <property type="component" value="Unassembled WGS sequence"/>
</dbReference>
<dbReference type="AlphaFoldDB" id="A0AAV8V3S7"/>
<sequence length="143" mass="15114">MASLAITGAAGAFAAAAVALKGAVEVRTHFKWDNNVLARQGEGMLAKPSDASRLQQQRAGGIKGVGADEDKEPSFMDKVPKREVLGDFRSDYKTSQGTSFTNNTSSLDDILAAVPKKANGTSEYQKIARPKPKPTSISNQFGG</sequence>
<evidence type="ECO:0000313" key="2">
    <source>
        <dbReference type="EMBL" id="KAJ8908698.1"/>
    </source>
</evidence>
<keyword evidence="3" id="KW-1185">Reference proteome</keyword>
<name>A0AAV8V3S7_9RHOD</name>
<proteinExistence type="predicted"/>
<organism evidence="2 3">
    <name type="scientific">Rhodosorus marinus</name>
    <dbReference type="NCBI Taxonomy" id="101924"/>
    <lineage>
        <taxon>Eukaryota</taxon>
        <taxon>Rhodophyta</taxon>
        <taxon>Stylonematophyceae</taxon>
        <taxon>Stylonematales</taxon>
        <taxon>Stylonemataceae</taxon>
        <taxon>Rhodosorus</taxon>
    </lineage>
</organism>
<reference evidence="2 3" key="1">
    <citation type="journal article" date="2023" name="Nat. Commun.">
        <title>Origin of minicircular mitochondrial genomes in red algae.</title>
        <authorList>
            <person name="Lee Y."/>
            <person name="Cho C.H."/>
            <person name="Lee Y.M."/>
            <person name="Park S.I."/>
            <person name="Yang J.H."/>
            <person name="West J.A."/>
            <person name="Bhattacharya D."/>
            <person name="Yoon H.S."/>
        </authorList>
    </citation>
    <scope>NUCLEOTIDE SEQUENCE [LARGE SCALE GENOMIC DNA]</scope>
    <source>
        <strain evidence="2 3">CCMP1338</strain>
        <tissue evidence="2">Whole cell</tissue>
    </source>
</reference>
<feature type="region of interest" description="Disordered" evidence="1">
    <location>
        <begin position="43"/>
        <end position="80"/>
    </location>
</feature>
<dbReference type="EMBL" id="JAMWBK010000001">
    <property type="protein sequence ID" value="KAJ8908698.1"/>
    <property type="molecule type" value="Genomic_DNA"/>
</dbReference>